<feature type="non-terminal residue" evidence="1">
    <location>
        <position position="105"/>
    </location>
</feature>
<name>A0A7C3FZ27_9PROT</name>
<evidence type="ECO:0000313" key="1">
    <source>
        <dbReference type="EMBL" id="HFB54790.1"/>
    </source>
</evidence>
<reference evidence="1" key="1">
    <citation type="journal article" date="2020" name="mSystems">
        <title>Genome- and Community-Level Interaction Insights into Carbon Utilization and Element Cycling Functions of Hydrothermarchaeota in Hydrothermal Sediment.</title>
        <authorList>
            <person name="Zhou Z."/>
            <person name="Liu Y."/>
            <person name="Xu W."/>
            <person name="Pan J."/>
            <person name="Luo Z.H."/>
            <person name="Li M."/>
        </authorList>
    </citation>
    <scope>NUCLEOTIDE SEQUENCE [LARGE SCALE GENOMIC DNA]</scope>
    <source>
        <strain evidence="1">HyVt-489</strain>
    </source>
</reference>
<comment type="caution">
    <text evidence="1">The sequence shown here is derived from an EMBL/GenBank/DDBJ whole genome shotgun (WGS) entry which is preliminary data.</text>
</comment>
<organism evidence="1">
    <name type="scientific">Hellea balneolensis</name>
    <dbReference type="NCBI Taxonomy" id="287478"/>
    <lineage>
        <taxon>Bacteria</taxon>
        <taxon>Pseudomonadati</taxon>
        <taxon>Pseudomonadota</taxon>
        <taxon>Alphaproteobacteria</taxon>
        <taxon>Maricaulales</taxon>
        <taxon>Robiginitomaculaceae</taxon>
        <taxon>Hellea</taxon>
    </lineage>
</organism>
<accession>A0A7C3FZ27</accession>
<dbReference type="SUPFAM" id="SSF48452">
    <property type="entry name" value="TPR-like"/>
    <property type="match status" value="1"/>
</dbReference>
<proteinExistence type="predicted"/>
<dbReference type="Proteomes" id="UP000886042">
    <property type="component" value="Unassembled WGS sequence"/>
</dbReference>
<protein>
    <submittedName>
        <fullName evidence="1">DUF924 family protein</fullName>
    </submittedName>
</protein>
<gene>
    <name evidence="1" type="ORF">ENJ46_02610</name>
</gene>
<dbReference type="Gene3D" id="1.20.58.320">
    <property type="entry name" value="TPR-like"/>
    <property type="match status" value="1"/>
</dbReference>
<dbReference type="EMBL" id="DRMN01000172">
    <property type="protein sequence ID" value="HFB54790.1"/>
    <property type="molecule type" value="Genomic_DNA"/>
</dbReference>
<dbReference type="AlphaFoldDB" id="A0A7C3FZ27"/>
<dbReference type="InterPro" id="IPR010323">
    <property type="entry name" value="DUF924"/>
</dbReference>
<dbReference type="InterPro" id="IPR011990">
    <property type="entry name" value="TPR-like_helical_dom_sf"/>
</dbReference>
<dbReference type="Pfam" id="PF06041">
    <property type="entry name" value="DUF924"/>
    <property type="match status" value="1"/>
</dbReference>
<sequence>MTSAADILDFWYDHAGPQKWYAKSDAFDSEIRRRFEPFCAQAAADVKMTGAHSWQKSSDSALALTIALDQFPRNMYRDTKAAFAYDAFALQVATQAIKDRLDLNI</sequence>